<name>A0A101SK07_9ACTN</name>
<dbReference type="InterPro" id="IPR025997">
    <property type="entry name" value="SBP_2_dom"/>
</dbReference>
<comment type="caution">
    <text evidence="5">The sequence shown here is derived from an EMBL/GenBank/DDBJ whole genome shotgun (WGS) entry which is preliminary data.</text>
</comment>
<comment type="subcellular location">
    <subcellularLocation>
        <location evidence="1">Cell envelope</location>
    </subcellularLocation>
</comment>
<evidence type="ECO:0000313" key="6">
    <source>
        <dbReference type="Proteomes" id="UP000052982"/>
    </source>
</evidence>
<proteinExistence type="inferred from homology"/>
<dbReference type="Proteomes" id="UP000052982">
    <property type="component" value="Unassembled WGS sequence"/>
</dbReference>
<dbReference type="AlphaFoldDB" id="A0A101SK07"/>
<evidence type="ECO:0000256" key="1">
    <source>
        <dbReference type="ARBA" id="ARBA00004196"/>
    </source>
</evidence>
<dbReference type="Pfam" id="PF13407">
    <property type="entry name" value="Peripla_BP_4"/>
    <property type="match status" value="1"/>
</dbReference>
<reference evidence="5 6" key="1">
    <citation type="submission" date="2015-10" db="EMBL/GenBank/DDBJ databases">
        <title>Draft genome sequence of Streptomyces griseoruber DSM 40281, type strain for the species Streptomyces griseoruber.</title>
        <authorList>
            <person name="Ruckert C."/>
            <person name="Winkler A."/>
            <person name="Kalinowski J."/>
            <person name="Kampfer P."/>
            <person name="Glaeser S."/>
        </authorList>
    </citation>
    <scope>NUCLEOTIDE SEQUENCE [LARGE SCALE GENOMIC DNA]</scope>
    <source>
        <strain evidence="5 6">DSM 40281</strain>
    </source>
</reference>
<evidence type="ECO:0000259" key="4">
    <source>
        <dbReference type="Pfam" id="PF13407"/>
    </source>
</evidence>
<dbReference type="GO" id="GO:0030313">
    <property type="term" value="C:cell envelope"/>
    <property type="evidence" value="ECO:0007669"/>
    <property type="project" value="UniProtKB-SubCell"/>
</dbReference>
<dbReference type="EMBL" id="LMWW01000075">
    <property type="protein sequence ID" value="KUN75594.1"/>
    <property type="molecule type" value="Genomic_DNA"/>
</dbReference>
<sequence>MKDTSDRQLVIGHSYQDLSSPYFADERKVEKALAAKNGYSYVATQASNNPATQLTDIENLISRKVNLLVIDAIDPNAVVPGIKSANSAGIPVVMLIRKPAGGDYRSLVYLDSIKDGATACSEVAKRLGGKGKVVNLTGPLDILAAKERSTGCTNELKKYPGIEIVASPQTDFTQRDAEQKMTDVLQVHHDVDAVFGGNDDIALGAIRAFTSAGIDPKTKVVIGIDGTQAGLQAVCNGTYTQSLATFPVKEAEIVMDTAAKIHTGKSVQKEVLFPAVPVNADNIKAAVKTAGYPITSCPAAK</sequence>
<dbReference type="Gene3D" id="3.40.50.2300">
    <property type="match status" value="2"/>
</dbReference>
<protein>
    <recommendedName>
        <fullName evidence="4">Periplasmic binding protein domain-containing protein</fullName>
    </recommendedName>
</protein>
<organism evidence="5 6">
    <name type="scientific">Streptomyces griseoruber</name>
    <dbReference type="NCBI Taxonomy" id="1943"/>
    <lineage>
        <taxon>Bacteria</taxon>
        <taxon>Bacillati</taxon>
        <taxon>Actinomycetota</taxon>
        <taxon>Actinomycetes</taxon>
        <taxon>Kitasatosporales</taxon>
        <taxon>Streptomycetaceae</taxon>
        <taxon>Streptomyces</taxon>
    </lineage>
</organism>
<evidence type="ECO:0000313" key="5">
    <source>
        <dbReference type="EMBL" id="KUN75594.1"/>
    </source>
</evidence>
<dbReference type="InterPro" id="IPR028082">
    <property type="entry name" value="Peripla_BP_I"/>
</dbReference>
<dbReference type="RefSeq" id="WP_055635645.1">
    <property type="nucleotide sequence ID" value="NZ_KQ948788.1"/>
</dbReference>
<dbReference type="GO" id="GO:0030246">
    <property type="term" value="F:carbohydrate binding"/>
    <property type="evidence" value="ECO:0007669"/>
    <property type="project" value="UniProtKB-ARBA"/>
</dbReference>
<feature type="domain" description="Periplasmic binding protein" evidence="4">
    <location>
        <begin position="11"/>
        <end position="265"/>
    </location>
</feature>
<evidence type="ECO:0000256" key="2">
    <source>
        <dbReference type="ARBA" id="ARBA00007639"/>
    </source>
</evidence>
<dbReference type="SUPFAM" id="SSF53822">
    <property type="entry name" value="Periplasmic binding protein-like I"/>
    <property type="match status" value="1"/>
</dbReference>
<dbReference type="PANTHER" id="PTHR46847">
    <property type="entry name" value="D-ALLOSE-BINDING PERIPLASMIC PROTEIN-RELATED"/>
    <property type="match status" value="1"/>
</dbReference>
<dbReference type="STRING" id="1943.AQJ64_41800"/>
<gene>
    <name evidence="5" type="ORF">AQJ64_41800</name>
</gene>
<keyword evidence="3" id="KW-0732">Signal</keyword>
<dbReference type="CDD" id="cd01536">
    <property type="entry name" value="PBP1_ABC_sugar_binding-like"/>
    <property type="match status" value="1"/>
</dbReference>
<dbReference type="OrthoDB" id="9808136at2"/>
<accession>A0A101SK07</accession>
<evidence type="ECO:0000256" key="3">
    <source>
        <dbReference type="ARBA" id="ARBA00022729"/>
    </source>
</evidence>
<dbReference type="PANTHER" id="PTHR46847:SF1">
    <property type="entry name" value="D-ALLOSE-BINDING PERIPLASMIC PROTEIN-RELATED"/>
    <property type="match status" value="1"/>
</dbReference>
<comment type="similarity">
    <text evidence="2">Belongs to the bacterial solute-binding protein 2 family.</text>
</comment>
<keyword evidence="6" id="KW-1185">Reference proteome</keyword>